<dbReference type="RefSeq" id="WP_086060962.1">
    <property type="nucleotide sequence ID" value="NZ_CAXOJJ010000001.1"/>
</dbReference>
<dbReference type="InterPro" id="IPR026265">
    <property type="entry name" value="LptC"/>
</dbReference>
<accession>A0A2U2BIK4</accession>
<evidence type="ECO:0000313" key="2">
    <source>
        <dbReference type="EMBL" id="PWE13839.1"/>
    </source>
</evidence>
<dbReference type="GO" id="GO:0015221">
    <property type="term" value="F:lipopolysaccharide transmembrane transporter activity"/>
    <property type="evidence" value="ECO:0007669"/>
    <property type="project" value="InterPro"/>
</dbReference>
<feature type="region of interest" description="Disordered" evidence="1">
    <location>
        <begin position="182"/>
        <end position="206"/>
    </location>
</feature>
<name>A0A2U2BIK4_ALCFA</name>
<dbReference type="Gene3D" id="2.60.450.10">
    <property type="entry name" value="Lipopolysaccharide (LPS) transport protein A like domain"/>
    <property type="match status" value="1"/>
</dbReference>
<dbReference type="Pfam" id="PF06835">
    <property type="entry name" value="LptC"/>
    <property type="match status" value="1"/>
</dbReference>
<reference evidence="2 3" key="1">
    <citation type="submission" date="2018-05" db="EMBL/GenBank/DDBJ databases">
        <title>Genome Sequence of an Efficient Indole-Degrading Bacterium, Alcaligenes sp.YBY.</title>
        <authorList>
            <person name="Yang B."/>
        </authorList>
    </citation>
    <scope>NUCLEOTIDE SEQUENCE [LARGE SCALE GENOMIC DNA]</scope>
    <source>
        <strain evidence="2 3">YBY</strain>
    </source>
</reference>
<dbReference type="STRING" id="511.UZ73_13150"/>
<reference evidence="2 3" key="2">
    <citation type="submission" date="2018-05" db="EMBL/GenBank/DDBJ databases">
        <authorList>
            <person name="Lanie J.A."/>
            <person name="Ng W.-L."/>
            <person name="Kazmierczak K.M."/>
            <person name="Andrzejewski T.M."/>
            <person name="Davidsen T.M."/>
            <person name="Wayne K.J."/>
            <person name="Tettelin H."/>
            <person name="Glass J.I."/>
            <person name="Rusch D."/>
            <person name="Podicherti R."/>
            <person name="Tsui H.-C.T."/>
            <person name="Winkler M.E."/>
        </authorList>
    </citation>
    <scope>NUCLEOTIDE SEQUENCE [LARGE SCALE GENOMIC DNA]</scope>
    <source>
        <strain evidence="2 3">YBY</strain>
    </source>
</reference>
<dbReference type="EMBL" id="QEXO01000003">
    <property type="protein sequence ID" value="PWE13839.1"/>
    <property type="molecule type" value="Genomic_DNA"/>
</dbReference>
<dbReference type="NCBIfam" id="TIGR04409">
    <property type="entry name" value="LptC_YrbK"/>
    <property type="match status" value="1"/>
</dbReference>
<proteinExistence type="predicted"/>
<sequence>MRDRLPTVISLLLLTMLVLATLWAVDYTQSSVAIDPPRRVTHEPDSWARDFTMISSDQTGMAISRLDGKIAYHYPDDDSHDITSPRAVSNRADSPLTIATSDTAHMNAGGDMITMSGNAHIHRQATPEDEAMDVRSEVLIILPEEDVVYTNEPALVVNGQSTMRGTGMRYDNRVRQLNVMSESDVKISGQQTQKARSSNSSKDSPP</sequence>
<organism evidence="2 3">
    <name type="scientific">Alcaligenes faecalis</name>
    <dbReference type="NCBI Taxonomy" id="511"/>
    <lineage>
        <taxon>Bacteria</taxon>
        <taxon>Pseudomonadati</taxon>
        <taxon>Pseudomonadota</taxon>
        <taxon>Betaproteobacteria</taxon>
        <taxon>Burkholderiales</taxon>
        <taxon>Alcaligenaceae</taxon>
        <taxon>Alcaligenes</taxon>
    </lineage>
</organism>
<comment type="caution">
    <text evidence="2">The sequence shown here is derived from an EMBL/GenBank/DDBJ whole genome shotgun (WGS) entry which is preliminary data.</text>
</comment>
<evidence type="ECO:0000313" key="3">
    <source>
        <dbReference type="Proteomes" id="UP000245216"/>
    </source>
</evidence>
<protein>
    <submittedName>
        <fullName evidence="2">LPS export ABC transporter periplasmic protein LptC</fullName>
    </submittedName>
</protein>
<evidence type="ECO:0000256" key="1">
    <source>
        <dbReference type="SAM" id="MobiDB-lite"/>
    </source>
</evidence>
<dbReference type="Proteomes" id="UP000245216">
    <property type="component" value="Unassembled WGS sequence"/>
</dbReference>
<dbReference type="GO" id="GO:0005886">
    <property type="term" value="C:plasma membrane"/>
    <property type="evidence" value="ECO:0007669"/>
    <property type="project" value="InterPro"/>
</dbReference>
<dbReference type="AlphaFoldDB" id="A0A2U2BIK4"/>
<dbReference type="InterPro" id="IPR010664">
    <property type="entry name" value="LipoPS_assembly_LptC-rel"/>
</dbReference>
<gene>
    <name evidence="2" type="primary">lptC</name>
    <name evidence="2" type="ORF">DF183_11770</name>
</gene>
<feature type="compositionally biased region" description="Polar residues" evidence="1">
    <location>
        <begin position="188"/>
        <end position="206"/>
    </location>
</feature>